<evidence type="ECO:0000256" key="6">
    <source>
        <dbReference type="ARBA" id="ARBA00023004"/>
    </source>
</evidence>
<gene>
    <name evidence="11" type="ORF">ASPVEDRAFT_878168</name>
</gene>
<evidence type="ECO:0000256" key="2">
    <source>
        <dbReference type="ARBA" id="ARBA00010617"/>
    </source>
</evidence>
<evidence type="ECO:0000256" key="10">
    <source>
        <dbReference type="SAM" id="MobiDB-lite"/>
    </source>
</evidence>
<dbReference type="InterPro" id="IPR001128">
    <property type="entry name" value="Cyt_P450"/>
</dbReference>
<evidence type="ECO:0000256" key="7">
    <source>
        <dbReference type="ARBA" id="ARBA00023033"/>
    </source>
</evidence>
<dbReference type="CDD" id="cd11061">
    <property type="entry name" value="CYP67-like"/>
    <property type="match status" value="1"/>
</dbReference>
<comment type="cofactor">
    <cofactor evidence="1 8">
        <name>heme</name>
        <dbReference type="ChEBI" id="CHEBI:30413"/>
    </cofactor>
</comment>
<dbReference type="RefSeq" id="XP_040673676.1">
    <property type="nucleotide sequence ID" value="XM_040818174.1"/>
</dbReference>
<dbReference type="InterPro" id="IPR036396">
    <property type="entry name" value="Cyt_P450_sf"/>
</dbReference>
<evidence type="ECO:0000313" key="12">
    <source>
        <dbReference type="Proteomes" id="UP000184073"/>
    </source>
</evidence>
<accession>A0A1L9Q2C0</accession>
<dbReference type="EMBL" id="KV878138">
    <property type="protein sequence ID" value="OJJ07914.1"/>
    <property type="molecule type" value="Genomic_DNA"/>
</dbReference>
<dbReference type="GO" id="GO:0004497">
    <property type="term" value="F:monooxygenase activity"/>
    <property type="evidence" value="ECO:0007669"/>
    <property type="project" value="UniProtKB-KW"/>
</dbReference>
<evidence type="ECO:0000256" key="1">
    <source>
        <dbReference type="ARBA" id="ARBA00001971"/>
    </source>
</evidence>
<dbReference type="AlphaFoldDB" id="A0A1L9Q2C0"/>
<keyword evidence="4 8" id="KW-0479">Metal-binding</keyword>
<dbReference type="PRINTS" id="PR00385">
    <property type="entry name" value="P450"/>
</dbReference>
<feature type="region of interest" description="Disordered" evidence="10">
    <location>
        <begin position="159"/>
        <end position="182"/>
    </location>
</feature>
<dbReference type="GeneID" id="63733685"/>
<dbReference type="PROSITE" id="PS00086">
    <property type="entry name" value="CYTOCHROME_P450"/>
    <property type="match status" value="1"/>
</dbReference>
<evidence type="ECO:0000256" key="5">
    <source>
        <dbReference type="ARBA" id="ARBA00023002"/>
    </source>
</evidence>
<dbReference type="VEuPathDB" id="FungiDB:ASPVEDRAFT_878168"/>
<feature type="binding site" description="axial binding residue" evidence="8">
    <location>
        <position position="461"/>
    </location>
    <ligand>
        <name>heme</name>
        <dbReference type="ChEBI" id="CHEBI:30413"/>
    </ligand>
    <ligandPart>
        <name>Fe</name>
        <dbReference type="ChEBI" id="CHEBI:18248"/>
    </ligandPart>
</feature>
<dbReference type="SUPFAM" id="SSF48264">
    <property type="entry name" value="Cytochrome P450"/>
    <property type="match status" value="1"/>
</dbReference>
<comment type="similarity">
    <text evidence="2 9">Belongs to the cytochrome P450 family.</text>
</comment>
<evidence type="ECO:0000256" key="3">
    <source>
        <dbReference type="ARBA" id="ARBA00022617"/>
    </source>
</evidence>
<dbReference type="Proteomes" id="UP000184073">
    <property type="component" value="Unassembled WGS sequence"/>
</dbReference>
<proteinExistence type="inferred from homology"/>
<dbReference type="InterPro" id="IPR050121">
    <property type="entry name" value="Cytochrome_P450_monoxygenase"/>
</dbReference>
<keyword evidence="6 8" id="KW-0408">Iron</keyword>
<evidence type="ECO:0000256" key="8">
    <source>
        <dbReference type="PIRSR" id="PIRSR602401-1"/>
    </source>
</evidence>
<dbReference type="GO" id="GO:0044550">
    <property type="term" value="P:secondary metabolite biosynthetic process"/>
    <property type="evidence" value="ECO:0007669"/>
    <property type="project" value="UniProtKB-ARBA"/>
</dbReference>
<dbReference type="InterPro" id="IPR017972">
    <property type="entry name" value="Cyt_P450_CS"/>
</dbReference>
<evidence type="ECO:0000256" key="4">
    <source>
        <dbReference type="ARBA" id="ARBA00022723"/>
    </source>
</evidence>
<evidence type="ECO:0000256" key="9">
    <source>
        <dbReference type="RuleBase" id="RU000461"/>
    </source>
</evidence>
<dbReference type="STRING" id="1036611.A0A1L9Q2C0"/>
<dbReference type="InterPro" id="IPR002401">
    <property type="entry name" value="Cyt_P450_E_grp-I"/>
</dbReference>
<dbReference type="GO" id="GO:0005506">
    <property type="term" value="F:iron ion binding"/>
    <property type="evidence" value="ECO:0007669"/>
    <property type="project" value="InterPro"/>
</dbReference>
<keyword evidence="5 9" id="KW-0560">Oxidoreductase</keyword>
<dbReference type="PANTHER" id="PTHR24305">
    <property type="entry name" value="CYTOCHROME P450"/>
    <property type="match status" value="1"/>
</dbReference>
<dbReference type="PRINTS" id="PR00463">
    <property type="entry name" value="EP450I"/>
</dbReference>
<dbReference type="OrthoDB" id="1470350at2759"/>
<keyword evidence="3 8" id="KW-0349">Heme</keyword>
<protein>
    <submittedName>
        <fullName evidence="11">Uncharacterized protein</fullName>
    </submittedName>
</protein>
<dbReference type="Pfam" id="PF00067">
    <property type="entry name" value="p450"/>
    <property type="match status" value="1"/>
</dbReference>
<dbReference type="Gene3D" id="1.10.630.10">
    <property type="entry name" value="Cytochrome P450"/>
    <property type="match status" value="1"/>
</dbReference>
<name>A0A1L9Q2C0_ASPVE</name>
<organism evidence="11 12">
    <name type="scientific">Aspergillus versicolor CBS 583.65</name>
    <dbReference type="NCBI Taxonomy" id="1036611"/>
    <lineage>
        <taxon>Eukaryota</taxon>
        <taxon>Fungi</taxon>
        <taxon>Dikarya</taxon>
        <taxon>Ascomycota</taxon>
        <taxon>Pezizomycotina</taxon>
        <taxon>Eurotiomycetes</taxon>
        <taxon>Eurotiomycetidae</taxon>
        <taxon>Eurotiales</taxon>
        <taxon>Aspergillaceae</taxon>
        <taxon>Aspergillus</taxon>
        <taxon>Aspergillus subgen. Nidulantes</taxon>
    </lineage>
</organism>
<keyword evidence="12" id="KW-1185">Reference proteome</keyword>
<dbReference type="PANTHER" id="PTHR24305:SF237">
    <property type="entry name" value="CYTOCHROME P450 MONOOXYGENASE ATNE-RELATED"/>
    <property type="match status" value="1"/>
</dbReference>
<dbReference type="GO" id="GO:0020037">
    <property type="term" value="F:heme binding"/>
    <property type="evidence" value="ECO:0007669"/>
    <property type="project" value="InterPro"/>
</dbReference>
<dbReference type="GO" id="GO:0016705">
    <property type="term" value="F:oxidoreductase activity, acting on paired donors, with incorporation or reduction of molecular oxygen"/>
    <property type="evidence" value="ECO:0007669"/>
    <property type="project" value="InterPro"/>
</dbReference>
<sequence length="530" mass="59358">MGLLVLATAAALVSYLIILSIYRLTLHPLAKYPGPKFAAITNWYAALYIWRGDMHITHQAWHEQYGDTVRAGPNTLYFNSPSAMAGIYSVGANVRKPDAWVAFSPSRRSGNILSTVDKTVHAFKRRAIGPVFSDRGLQQLEGRILANVQRFTARLQVPDEIVPKPAQEDTDSEKGKQGNDAWGPKQDMALLCERLAFDVISDIVYGKRLDMLETPGMRWITDAYTAMSRRSSMSLTQPKLYEWKLDQIFLSAAYRDIIRTGTYTYNRVKARVAQGRKETNRDLFDSLMEAQDHKRGLEYRTKDLWIESMLLLTAGADTTSTTMSAAIFYLLHNPAALARAISEVRQTFKTADEIQRITQVNDCKFFQACINEALRLAPAVPLASLRAVEKGGLTLGGEHIPEGTIVGTSLYTMQRNPAYFDQPNSFRPERWFVDPATGVTEESVNMTHKAFAPFGVGPRQCVGWRLGWLELNVTLARTLFLYNLRLAPGAPCCSRRISGEECEYSTKAWSVMAGEGPVVQFRRAGPETAY</sequence>
<keyword evidence="7 9" id="KW-0503">Monooxygenase</keyword>
<reference evidence="12" key="1">
    <citation type="journal article" date="2017" name="Genome Biol.">
        <title>Comparative genomics reveals high biological diversity and specific adaptations in the industrially and medically important fungal genus Aspergillus.</title>
        <authorList>
            <person name="de Vries R.P."/>
            <person name="Riley R."/>
            <person name="Wiebenga A."/>
            <person name="Aguilar-Osorio G."/>
            <person name="Amillis S."/>
            <person name="Uchima C.A."/>
            <person name="Anderluh G."/>
            <person name="Asadollahi M."/>
            <person name="Askin M."/>
            <person name="Barry K."/>
            <person name="Battaglia E."/>
            <person name="Bayram O."/>
            <person name="Benocci T."/>
            <person name="Braus-Stromeyer S.A."/>
            <person name="Caldana C."/>
            <person name="Canovas D."/>
            <person name="Cerqueira G.C."/>
            <person name="Chen F."/>
            <person name="Chen W."/>
            <person name="Choi C."/>
            <person name="Clum A."/>
            <person name="Dos Santos R.A."/>
            <person name="Damasio A.R."/>
            <person name="Diallinas G."/>
            <person name="Emri T."/>
            <person name="Fekete E."/>
            <person name="Flipphi M."/>
            <person name="Freyberg S."/>
            <person name="Gallo A."/>
            <person name="Gournas C."/>
            <person name="Habgood R."/>
            <person name="Hainaut M."/>
            <person name="Harispe M.L."/>
            <person name="Henrissat B."/>
            <person name="Hilden K.S."/>
            <person name="Hope R."/>
            <person name="Hossain A."/>
            <person name="Karabika E."/>
            <person name="Karaffa L."/>
            <person name="Karanyi Z."/>
            <person name="Krasevec N."/>
            <person name="Kuo A."/>
            <person name="Kusch H."/>
            <person name="LaButti K."/>
            <person name="Lagendijk E.L."/>
            <person name="Lapidus A."/>
            <person name="Levasseur A."/>
            <person name="Lindquist E."/>
            <person name="Lipzen A."/>
            <person name="Logrieco A.F."/>
            <person name="MacCabe A."/>
            <person name="Maekelae M.R."/>
            <person name="Malavazi I."/>
            <person name="Melin P."/>
            <person name="Meyer V."/>
            <person name="Mielnichuk N."/>
            <person name="Miskei M."/>
            <person name="Molnar A.P."/>
            <person name="Mule G."/>
            <person name="Ngan C.Y."/>
            <person name="Orejas M."/>
            <person name="Orosz E."/>
            <person name="Ouedraogo J.P."/>
            <person name="Overkamp K.M."/>
            <person name="Park H.-S."/>
            <person name="Perrone G."/>
            <person name="Piumi F."/>
            <person name="Punt P.J."/>
            <person name="Ram A.F."/>
            <person name="Ramon A."/>
            <person name="Rauscher S."/>
            <person name="Record E."/>
            <person name="Riano-Pachon D.M."/>
            <person name="Robert V."/>
            <person name="Roehrig J."/>
            <person name="Ruller R."/>
            <person name="Salamov A."/>
            <person name="Salih N.S."/>
            <person name="Samson R.A."/>
            <person name="Sandor E."/>
            <person name="Sanguinetti M."/>
            <person name="Schuetze T."/>
            <person name="Sepcic K."/>
            <person name="Shelest E."/>
            <person name="Sherlock G."/>
            <person name="Sophianopoulou V."/>
            <person name="Squina F.M."/>
            <person name="Sun H."/>
            <person name="Susca A."/>
            <person name="Todd R.B."/>
            <person name="Tsang A."/>
            <person name="Unkles S.E."/>
            <person name="van de Wiele N."/>
            <person name="van Rossen-Uffink D."/>
            <person name="Oliveira J.V."/>
            <person name="Vesth T.C."/>
            <person name="Visser J."/>
            <person name="Yu J.-H."/>
            <person name="Zhou M."/>
            <person name="Andersen M.R."/>
            <person name="Archer D.B."/>
            <person name="Baker S.E."/>
            <person name="Benoit I."/>
            <person name="Brakhage A.A."/>
            <person name="Braus G.H."/>
            <person name="Fischer R."/>
            <person name="Frisvad J.C."/>
            <person name="Goldman G.H."/>
            <person name="Houbraken J."/>
            <person name="Oakley B."/>
            <person name="Pocsi I."/>
            <person name="Scazzocchio C."/>
            <person name="Seiboth B."/>
            <person name="vanKuyk P.A."/>
            <person name="Wortman J."/>
            <person name="Dyer P.S."/>
            <person name="Grigoriev I.V."/>
        </authorList>
    </citation>
    <scope>NUCLEOTIDE SEQUENCE [LARGE SCALE GENOMIC DNA]</scope>
    <source>
        <strain evidence="12">CBS 583.65</strain>
    </source>
</reference>
<evidence type="ECO:0000313" key="11">
    <source>
        <dbReference type="EMBL" id="OJJ07914.1"/>
    </source>
</evidence>